<evidence type="ECO:0000313" key="2">
    <source>
        <dbReference type="EMBL" id="AGU15073.1"/>
    </source>
</evidence>
<name>U3GX70_9CORY</name>
<dbReference type="HOGENOM" id="CLU_143964_0_0_11"/>
<proteinExistence type="predicted"/>
<organism evidence="2 3">
    <name type="scientific">Corynebacterium argentoratense DSM 44202</name>
    <dbReference type="NCBI Taxonomy" id="1348662"/>
    <lineage>
        <taxon>Bacteria</taxon>
        <taxon>Bacillati</taxon>
        <taxon>Actinomycetota</taxon>
        <taxon>Actinomycetes</taxon>
        <taxon>Mycobacteriales</taxon>
        <taxon>Corynebacteriaceae</taxon>
        <taxon>Corynebacterium</taxon>
    </lineage>
</organism>
<dbReference type="Proteomes" id="UP000016943">
    <property type="component" value="Chromosome"/>
</dbReference>
<reference evidence="2 3" key="1">
    <citation type="journal article" date="2013" name="Genome Announc.">
        <title>Whole-Genome Sequence of the Clinical Strain Corynebacterium argentoratense DSM 44202, Isolated from a Human Throat Specimen.</title>
        <authorList>
            <person name="Bomholt C."/>
            <person name="Glaub A."/>
            <person name="Gravermann K."/>
            <person name="Albersmeier A."/>
            <person name="Brinkrolf K."/>
            <person name="Ruckert C."/>
            <person name="Tauch A."/>
        </authorList>
    </citation>
    <scope>NUCLEOTIDE SEQUENCE [LARGE SCALE GENOMIC DNA]</scope>
    <source>
        <strain evidence="2">DSM 44202</strain>
    </source>
</reference>
<feature type="region of interest" description="Disordered" evidence="1">
    <location>
        <begin position="1"/>
        <end position="32"/>
    </location>
</feature>
<dbReference type="OrthoDB" id="4219687at2"/>
<dbReference type="KEGG" id="caz:CARG_04670"/>
<evidence type="ECO:0000256" key="1">
    <source>
        <dbReference type="SAM" id="MobiDB-lite"/>
    </source>
</evidence>
<sequence>MSTPEPTAADTSAATATQPTSSPKKRSSQASSAPAFCQWCGKELDPAASRRKKYCSNSCKQRAYERRNLLIVRKDATGTDPATGQPQAAADAQQATAVTAHATVGASRALGDALFELRCGAEDILTAIEDGADTDELTVLAKELIRLAHSAEHHAQR</sequence>
<keyword evidence="3" id="KW-1185">Reference proteome</keyword>
<gene>
    <name evidence="2" type="ORF">CARG_04670</name>
</gene>
<dbReference type="EMBL" id="CP006365">
    <property type="protein sequence ID" value="AGU15073.1"/>
    <property type="molecule type" value="Genomic_DNA"/>
</dbReference>
<accession>U3GX70</accession>
<dbReference type="PATRIC" id="fig|1348662.3.peg.917"/>
<evidence type="ECO:0000313" key="3">
    <source>
        <dbReference type="Proteomes" id="UP000016943"/>
    </source>
</evidence>
<dbReference type="RefSeq" id="WP_020976225.1">
    <property type="nucleotide sequence ID" value="NC_022198.1"/>
</dbReference>
<protein>
    <recommendedName>
        <fullName evidence="4">FCS-type domain-containing protein</fullName>
    </recommendedName>
</protein>
<dbReference type="AlphaFoldDB" id="U3GX70"/>
<evidence type="ECO:0008006" key="4">
    <source>
        <dbReference type="Google" id="ProtNLM"/>
    </source>
</evidence>
<dbReference type="GeneID" id="78249723"/>
<dbReference type="STRING" id="1348662.CARG_04670"/>